<evidence type="ECO:0000256" key="4">
    <source>
        <dbReference type="ARBA" id="ARBA00023027"/>
    </source>
</evidence>
<dbReference type="Proteomes" id="UP000462363">
    <property type="component" value="Unassembled WGS sequence"/>
</dbReference>
<dbReference type="EC" id="1.3.1.76" evidence="2"/>
<dbReference type="NCBIfam" id="TIGR01470">
    <property type="entry name" value="cysG_Nterm"/>
    <property type="match status" value="1"/>
</dbReference>
<dbReference type="InterPro" id="IPR028161">
    <property type="entry name" value="Met8-like"/>
</dbReference>
<dbReference type="GO" id="GO:0019354">
    <property type="term" value="P:siroheme biosynthetic process"/>
    <property type="evidence" value="ECO:0007669"/>
    <property type="project" value="UniProtKB-UniPathway"/>
</dbReference>
<accession>A0A844FC82</accession>
<evidence type="ECO:0000256" key="5">
    <source>
        <dbReference type="ARBA" id="ARBA00023244"/>
    </source>
</evidence>
<dbReference type="EMBL" id="VUMB01000016">
    <property type="protein sequence ID" value="MSS40519.1"/>
    <property type="molecule type" value="Genomic_DNA"/>
</dbReference>
<dbReference type="UniPathway" id="UPA00262">
    <property type="reaction ID" value="UER00222"/>
</dbReference>
<dbReference type="PANTHER" id="PTHR35330:SF1">
    <property type="entry name" value="SIROHEME BIOSYNTHESIS PROTEIN MET8"/>
    <property type="match status" value="1"/>
</dbReference>
<dbReference type="Gene3D" id="3.40.50.720">
    <property type="entry name" value="NAD(P)-binding Rossmann-like Domain"/>
    <property type="match status" value="1"/>
</dbReference>
<evidence type="ECO:0000256" key="6">
    <source>
        <dbReference type="ARBA" id="ARBA00047561"/>
    </source>
</evidence>
<reference evidence="7 8" key="1">
    <citation type="submission" date="2019-08" db="EMBL/GenBank/DDBJ databases">
        <title>In-depth cultivation of the pig gut microbiome towards novel bacterial diversity and tailored functional studies.</title>
        <authorList>
            <person name="Wylensek D."/>
            <person name="Hitch T.C.A."/>
            <person name="Clavel T."/>
        </authorList>
    </citation>
    <scope>NUCLEOTIDE SEQUENCE [LARGE SCALE GENOMIC DNA]</scope>
    <source>
        <strain evidence="7 8">BL-389-WT-3D</strain>
    </source>
</reference>
<keyword evidence="4" id="KW-0520">NAD</keyword>
<evidence type="ECO:0000256" key="2">
    <source>
        <dbReference type="ARBA" id="ARBA00012400"/>
    </source>
</evidence>
<evidence type="ECO:0000313" key="7">
    <source>
        <dbReference type="EMBL" id="MSS40519.1"/>
    </source>
</evidence>
<dbReference type="GO" id="GO:0043115">
    <property type="term" value="F:precorrin-2 dehydrogenase activity"/>
    <property type="evidence" value="ECO:0007669"/>
    <property type="project" value="UniProtKB-EC"/>
</dbReference>
<keyword evidence="3" id="KW-0560">Oxidoreductase</keyword>
<sequence>MHMKKPFFPMFVDLSEKRIVIVGGGKVAARRACTLAAFASDILVASPEAEEEIHQLERDKVLKWYRGTYHESLLDKADIVLAATDDAALNEEVARCCRKRGILVNTSHKKELCDFYFPAVAIQGNVVAGITASGQDHAKARKAAGQIRLALKDLEKEDISTNE</sequence>
<gene>
    <name evidence="7" type="ORF">FYJ37_09160</name>
</gene>
<name>A0A844FC82_CLOSV</name>
<dbReference type="Pfam" id="PF13241">
    <property type="entry name" value="NAD_binding_7"/>
    <property type="match status" value="1"/>
</dbReference>
<dbReference type="SUPFAM" id="SSF51735">
    <property type="entry name" value="NAD(P)-binding Rossmann-fold domains"/>
    <property type="match status" value="1"/>
</dbReference>
<evidence type="ECO:0000256" key="3">
    <source>
        <dbReference type="ARBA" id="ARBA00023002"/>
    </source>
</evidence>
<proteinExistence type="predicted"/>
<protein>
    <recommendedName>
        <fullName evidence="2">precorrin-2 dehydrogenase</fullName>
        <ecNumber evidence="2">1.3.1.76</ecNumber>
    </recommendedName>
</protein>
<dbReference type="RefSeq" id="WP_004608269.1">
    <property type="nucleotide sequence ID" value="NZ_DBEYQH010000026.1"/>
</dbReference>
<comment type="catalytic activity">
    <reaction evidence="6">
        <text>precorrin-2 + NAD(+) = sirohydrochlorin + NADH + 2 H(+)</text>
        <dbReference type="Rhea" id="RHEA:15613"/>
        <dbReference type="ChEBI" id="CHEBI:15378"/>
        <dbReference type="ChEBI" id="CHEBI:57540"/>
        <dbReference type="ChEBI" id="CHEBI:57945"/>
        <dbReference type="ChEBI" id="CHEBI:58351"/>
        <dbReference type="ChEBI" id="CHEBI:58827"/>
        <dbReference type="EC" id="1.3.1.76"/>
    </reaction>
</comment>
<dbReference type="AlphaFoldDB" id="A0A844FC82"/>
<organism evidence="7 8">
    <name type="scientific">Clostridium scindens (strain JCM 10418 / VPI 12708)</name>
    <dbReference type="NCBI Taxonomy" id="29347"/>
    <lineage>
        <taxon>Bacteria</taxon>
        <taxon>Bacillati</taxon>
        <taxon>Bacillota</taxon>
        <taxon>Clostridia</taxon>
        <taxon>Lachnospirales</taxon>
        <taxon>Lachnospiraceae</taxon>
    </lineage>
</organism>
<comment type="caution">
    <text evidence="7">The sequence shown here is derived from an EMBL/GenBank/DDBJ whole genome shotgun (WGS) entry which is preliminary data.</text>
</comment>
<evidence type="ECO:0000256" key="1">
    <source>
        <dbReference type="ARBA" id="ARBA00005010"/>
    </source>
</evidence>
<comment type="pathway">
    <text evidence="1">Porphyrin-containing compound metabolism; siroheme biosynthesis; sirohydrochlorin from precorrin-2: step 1/1.</text>
</comment>
<dbReference type="PANTHER" id="PTHR35330">
    <property type="entry name" value="SIROHEME BIOSYNTHESIS PROTEIN MET8"/>
    <property type="match status" value="1"/>
</dbReference>
<dbReference type="InterPro" id="IPR036291">
    <property type="entry name" value="NAD(P)-bd_dom_sf"/>
</dbReference>
<keyword evidence="5" id="KW-0627">Porphyrin biosynthesis</keyword>
<dbReference type="GO" id="GO:0004325">
    <property type="term" value="F:ferrochelatase activity"/>
    <property type="evidence" value="ECO:0007669"/>
    <property type="project" value="InterPro"/>
</dbReference>
<evidence type="ECO:0000313" key="8">
    <source>
        <dbReference type="Proteomes" id="UP000462363"/>
    </source>
</evidence>
<dbReference type="InterPro" id="IPR006367">
    <property type="entry name" value="Sirohaem_synthase_N"/>
</dbReference>